<dbReference type="Gene3D" id="3.30.70.1020">
    <property type="entry name" value="Trehalose-6-phosphate phosphatase related protein, domain 2"/>
    <property type="match status" value="1"/>
</dbReference>
<dbReference type="Pfam" id="PF02358">
    <property type="entry name" value="Trehalose_PPase"/>
    <property type="match status" value="1"/>
</dbReference>
<comment type="pathway">
    <text evidence="1 4">Glycan biosynthesis; trehalose biosynthesis.</text>
</comment>
<keyword evidence="4" id="KW-0479">Metal-binding</keyword>
<dbReference type="SUPFAM" id="SSF56784">
    <property type="entry name" value="HAD-like"/>
    <property type="match status" value="1"/>
</dbReference>
<dbReference type="PANTHER" id="PTHR43768">
    <property type="entry name" value="TREHALOSE 6-PHOSPHATE PHOSPHATASE"/>
    <property type="match status" value="1"/>
</dbReference>
<name>A0ABP9KE13_9SPHN</name>
<organism evidence="5 6">
    <name type="scientific">Erythrobacter westpacificensis</name>
    <dbReference type="NCBI Taxonomy" id="1055231"/>
    <lineage>
        <taxon>Bacteria</taxon>
        <taxon>Pseudomonadati</taxon>
        <taxon>Pseudomonadota</taxon>
        <taxon>Alphaproteobacteria</taxon>
        <taxon>Sphingomonadales</taxon>
        <taxon>Erythrobacteraceae</taxon>
        <taxon>Erythrobacter/Porphyrobacter group</taxon>
        <taxon>Erythrobacter</taxon>
    </lineage>
</organism>
<dbReference type="EC" id="3.1.3.12" evidence="4"/>
<evidence type="ECO:0000256" key="4">
    <source>
        <dbReference type="RuleBase" id="RU361117"/>
    </source>
</evidence>
<comment type="function">
    <text evidence="4">Removes the phosphate from trehalose 6-phosphate to produce free trehalose.</text>
</comment>
<dbReference type="NCBIfam" id="TIGR01484">
    <property type="entry name" value="HAD-SF-IIB"/>
    <property type="match status" value="1"/>
</dbReference>
<dbReference type="InterPro" id="IPR023214">
    <property type="entry name" value="HAD_sf"/>
</dbReference>
<dbReference type="PANTHER" id="PTHR43768:SF3">
    <property type="entry name" value="TREHALOSE 6-PHOSPHATE PHOSPHATASE"/>
    <property type="match status" value="1"/>
</dbReference>
<dbReference type="InterPro" id="IPR044651">
    <property type="entry name" value="OTSB-like"/>
</dbReference>
<reference evidence="6" key="1">
    <citation type="journal article" date="2019" name="Int. J. Syst. Evol. Microbiol.">
        <title>The Global Catalogue of Microorganisms (GCM) 10K type strain sequencing project: providing services to taxonomists for standard genome sequencing and annotation.</title>
        <authorList>
            <consortium name="The Broad Institute Genomics Platform"/>
            <consortium name="The Broad Institute Genome Sequencing Center for Infectious Disease"/>
            <person name="Wu L."/>
            <person name="Ma J."/>
        </authorList>
    </citation>
    <scope>NUCLEOTIDE SEQUENCE [LARGE SCALE GENOMIC DNA]</scope>
    <source>
        <strain evidence="6">JCM 18014</strain>
    </source>
</reference>
<comment type="caution">
    <text evidence="5">The sequence shown here is derived from an EMBL/GenBank/DDBJ whole genome shotgun (WGS) entry which is preliminary data.</text>
</comment>
<dbReference type="EMBL" id="BAABHV010000017">
    <property type="protein sequence ID" value="GAA5056906.1"/>
    <property type="molecule type" value="Genomic_DNA"/>
</dbReference>
<evidence type="ECO:0000256" key="2">
    <source>
        <dbReference type="ARBA" id="ARBA00008770"/>
    </source>
</evidence>
<keyword evidence="4" id="KW-0460">Magnesium</keyword>
<protein>
    <recommendedName>
        <fullName evidence="4">Trehalose 6-phosphate phosphatase</fullName>
        <ecNumber evidence="4">3.1.3.12</ecNumber>
    </recommendedName>
</protein>
<evidence type="ECO:0000313" key="5">
    <source>
        <dbReference type="EMBL" id="GAA5056906.1"/>
    </source>
</evidence>
<evidence type="ECO:0000313" key="6">
    <source>
        <dbReference type="Proteomes" id="UP001500518"/>
    </source>
</evidence>
<gene>
    <name evidence="5" type="primary">otsB</name>
    <name evidence="5" type="ORF">GCM10023208_21810</name>
</gene>
<dbReference type="Gene3D" id="3.40.50.1000">
    <property type="entry name" value="HAD superfamily/HAD-like"/>
    <property type="match status" value="1"/>
</dbReference>
<evidence type="ECO:0000256" key="3">
    <source>
        <dbReference type="ARBA" id="ARBA00022801"/>
    </source>
</evidence>
<dbReference type="RefSeq" id="WP_346033098.1">
    <property type="nucleotide sequence ID" value="NZ_BAABHV010000017.1"/>
</dbReference>
<accession>A0ABP9KE13</accession>
<proteinExistence type="inferred from homology"/>
<dbReference type="NCBIfam" id="TIGR00685">
    <property type="entry name" value="T6PP"/>
    <property type="match status" value="1"/>
</dbReference>
<sequence length="248" mass="26326">MTQLPPPPDFARLLESGLDERPLALFLDFDGTLVDLAPTPDGIEVPEYLARSLHELGERLNGRLALVSGRAIVDLEKHLGPVKLACAGSHGSDCRGADGMNIGEIPDGLPPKLLAEVAEFAEQSGFALEDKPHGAALHFRSDPSLEDKGLAFAKRVAEEGDLDIKRGKCVIELVGRGANKGSALRAFMEKEPFAGARPVFVGDDITDEDGMRAATDLGGYGVIVGDREPTCAKYGLASPAAVHHWLGL</sequence>
<dbReference type="InterPro" id="IPR036412">
    <property type="entry name" value="HAD-like_sf"/>
</dbReference>
<keyword evidence="3 4" id="KW-0378">Hydrolase</keyword>
<dbReference type="Proteomes" id="UP001500518">
    <property type="component" value="Unassembled WGS sequence"/>
</dbReference>
<comment type="cofactor">
    <cofactor evidence="4">
        <name>Mg(2+)</name>
        <dbReference type="ChEBI" id="CHEBI:18420"/>
    </cofactor>
</comment>
<dbReference type="InterPro" id="IPR006379">
    <property type="entry name" value="HAD-SF_hydro_IIB"/>
</dbReference>
<dbReference type="InterPro" id="IPR003337">
    <property type="entry name" value="Trehalose_PPase"/>
</dbReference>
<comment type="catalytic activity">
    <reaction evidence="4">
        <text>alpha,alpha-trehalose 6-phosphate + H2O = alpha,alpha-trehalose + phosphate</text>
        <dbReference type="Rhea" id="RHEA:23420"/>
        <dbReference type="ChEBI" id="CHEBI:15377"/>
        <dbReference type="ChEBI" id="CHEBI:16551"/>
        <dbReference type="ChEBI" id="CHEBI:43474"/>
        <dbReference type="ChEBI" id="CHEBI:58429"/>
        <dbReference type="EC" id="3.1.3.12"/>
    </reaction>
</comment>
<keyword evidence="6" id="KW-1185">Reference proteome</keyword>
<comment type="similarity">
    <text evidence="2 4">Belongs to the trehalose phosphatase family.</text>
</comment>
<evidence type="ECO:0000256" key="1">
    <source>
        <dbReference type="ARBA" id="ARBA00005199"/>
    </source>
</evidence>